<reference evidence="7 8" key="1">
    <citation type="submission" date="2014-04" db="EMBL/GenBank/DDBJ databases">
        <authorList>
            <consortium name="DOE Joint Genome Institute"/>
            <person name="Kuo A."/>
            <person name="Kohler A."/>
            <person name="Nagy L.G."/>
            <person name="Floudas D."/>
            <person name="Copeland A."/>
            <person name="Barry K.W."/>
            <person name="Cichocki N."/>
            <person name="Veneault-Fourrey C."/>
            <person name="LaButti K."/>
            <person name="Lindquist E.A."/>
            <person name="Lipzen A."/>
            <person name="Lundell T."/>
            <person name="Morin E."/>
            <person name="Murat C."/>
            <person name="Sun H."/>
            <person name="Tunlid A."/>
            <person name="Henrissat B."/>
            <person name="Grigoriev I.V."/>
            <person name="Hibbett D.S."/>
            <person name="Martin F."/>
            <person name="Nordberg H.P."/>
            <person name="Cantor M.N."/>
            <person name="Hua S.X."/>
        </authorList>
    </citation>
    <scope>NUCLEOTIDE SEQUENCE [LARGE SCALE GENOMIC DNA]</scope>
    <source>
        <strain evidence="7 8">Foug A</strain>
    </source>
</reference>
<keyword evidence="5" id="KW-0186">Copper</keyword>
<evidence type="ECO:0000256" key="4">
    <source>
        <dbReference type="ARBA" id="ARBA00023136"/>
    </source>
</evidence>
<dbReference type="PANTHER" id="PTHR12483">
    <property type="entry name" value="SOLUTE CARRIER FAMILY 31 COPPER TRANSPORTERS"/>
    <property type="match status" value="1"/>
</dbReference>
<dbReference type="GO" id="GO:0005886">
    <property type="term" value="C:plasma membrane"/>
    <property type="evidence" value="ECO:0007669"/>
    <property type="project" value="TreeGrafter"/>
</dbReference>
<evidence type="ECO:0000313" key="8">
    <source>
        <dbReference type="Proteomes" id="UP000053989"/>
    </source>
</evidence>
<keyword evidence="5" id="KW-0406">Ion transport</keyword>
<dbReference type="AlphaFoldDB" id="A0A0C2ZZW9"/>
<sequence length="175" mass="19536">MNAWLHFSRGDYLLFQAWRPSSNGAIIGANIAIFTFSILERWLASWRRFQERRWRTRARALVLKNRSASSPPTTPAAEGGKFEGSGEGVAEVPASNQTAQRDARRATPRLISPFILSHDIPRGTLHAIQSAFSYTLMLVIMTFNAGYILSVILGLGVGEIMFGRMERTHDAIMVI</sequence>
<dbReference type="OrthoDB" id="73901at2759"/>
<evidence type="ECO:0000256" key="2">
    <source>
        <dbReference type="ARBA" id="ARBA00022692"/>
    </source>
</evidence>
<evidence type="ECO:0000256" key="1">
    <source>
        <dbReference type="ARBA" id="ARBA00004141"/>
    </source>
</evidence>
<keyword evidence="3 5" id="KW-1133">Transmembrane helix</keyword>
<feature type="region of interest" description="Disordered" evidence="6">
    <location>
        <begin position="65"/>
        <end position="102"/>
    </location>
</feature>
<dbReference type="EMBL" id="KN822014">
    <property type="protein sequence ID" value="KIM66958.1"/>
    <property type="molecule type" value="Genomic_DNA"/>
</dbReference>
<evidence type="ECO:0000256" key="3">
    <source>
        <dbReference type="ARBA" id="ARBA00022989"/>
    </source>
</evidence>
<keyword evidence="5" id="KW-0813">Transport</keyword>
<name>A0A0C2ZZW9_9AGAM</name>
<keyword evidence="4 5" id="KW-0472">Membrane</keyword>
<dbReference type="GO" id="GO:0005375">
    <property type="term" value="F:copper ion transmembrane transporter activity"/>
    <property type="evidence" value="ECO:0007669"/>
    <property type="project" value="UniProtKB-UniRule"/>
</dbReference>
<reference evidence="8" key="2">
    <citation type="submission" date="2015-01" db="EMBL/GenBank/DDBJ databases">
        <title>Evolutionary Origins and Diversification of the Mycorrhizal Mutualists.</title>
        <authorList>
            <consortium name="DOE Joint Genome Institute"/>
            <consortium name="Mycorrhizal Genomics Consortium"/>
            <person name="Kohler A."/>
            <person name="Kuo A."/>
            <person name="Nagy L.G."/>
            <person name="Floudas D."/>
            <person name="Copeland A."/>
            <person name="Barry K.W."/>
            <person name="Cichocki N."/>
            <person name="Veneault-Fourrey C."/>
            <person name="LaButti K."/>
            <person name="Lindquist E.A."/>
            <person name="Lipzen A."/>
            <person name="Lundell T."/>
            <person name="Morin E."/>
            <person name="Murat C."/>
            <person name="Riley R."/>
            <person name="Ohm R."/>
            <person name="Sun H."/>
            <person name="Tunlid A."/>
            <person name="Henrissat B."/>
            <person name="Grigoriev I.V."/>
            <person name="Hibbett D.S."/>
            <person name="Martin F."/>
        </authorList>
    </citation>
    <scope>NUCLEOTIDE SEQUENCE [LARGE SCALE GENOMIC DNA]</scope>
    <source>
        <strain evidence="8">Foug A</strain>
    </source>
</reference>
<dbReference type="Proteomes" id="UP000053989">
    <property type="component" value="Unassembled WGS sequence"/>
</dbReference>
<feature type="transmembrane region" description="Helical" evidence="5">
    <location>
        <begin position="131"/>
        <end position="157"/>
    </location>
</feature>
<organism evidence="7 8">
    <name type="scientific">Scleroderma citrinum Foug A</name>
    <dbReference type="NCBI Taxonomy" id="1036808"/>
    <lineage>
        <taxon>Eukaryota</taxon>
        <taxon>Fungi</taxon>
        <taxon>Dikarya</taxon>
        <taxon>Basidiomycota</taxon>
        <taxon>Agaricomycotina</taxon>
        <taxon>Agaricomycetes</taxon>
        <taxon>Agaricomycetidae</taxon>
        <taxon>Boletales</taxon>
        <taxon>Sclerodermatineae</taxon>
        <taxon>Sclerodermataceae</taxon>
        <taxon>Scleroderma</taxon>
    </lineage>
</organism>
<dbReference type="InParanoid" id="A0A0C2ZZW9"/>
<dbReference type="PANTHER" id="PTHR12483:SF27">
    <property type="entry name" value="COPPER TRANSPORT PROTEIN CTR1"/>
    <property type="match status" value="1"/>
</dbReference>
<protein>
    <recommendedName>
        <fullName evidence="5">Copper transport protein</fullName>
    </recommendedName>
</protein>
<accession>A0A0C2ZZW9</accession>
<proteinExistence type="inferred from homology"/>
<dbReference type="STRING" id="1036808.A0A0C2ZZW9"/>
<evidence type="ECO:0000256" key="6">
    <source>
        <dbReference type="SAM" id="MobiDB-lite"/>
    </source>
</evidence>
<gene>
    <name evidence="7" type="ORF">SCLCIDRAFT_1210414</name>
</gene>
<comment type="similarity">
    <text evidence="5">Belongs to the copper transporter (Ctr) (TC 1.A.56) family. SLC31A subfamily.</text>
</comment>
<comment type="subcellular location">
    <subcellularLocation>
        <location evidence="1 5">Membrane</location>
        <topology evidence="1 5">Multi-pass membrane protein</topology>
    </subcellularLocation>
</comment>
<keyword evidence="5" id="KW-0187">Copper transport</keyword>
<dbReference type="InterPro" id="IPR007274">
    <property type="entry name" value="Cop_transporter"/>
</dbReference>
<dbReference type="Pfam" id="PF04145">
    <property type="entry name" value="Ctr"/>
    <property type="match status" value="1"/>
</dbReference>
<keyword evidence="8" id="KW-1185">Reference proteome</keyword>
<feature type="transmembrane region" description="Helical" evidence="5">
    <location>
        <begin position="24"/>
        <end position="43"/>
    </location>
</feature>
<evidence type="ECO:0000256" key="5">
    <source>
        <dbReference type="RuleBase" id="RU367022"/>
    </source>
</evidence>
<keyword evidence="2 5" id="KW-0812">Transmembrane</keyword>
<evidence type="ECO:0000313" key="7">
    <source>
        <dbReference type="EMBL" id="KIM66958.1"/>
    </source>
</evidence>
<dbReference type="HOGENOM" id="CLU_090404_0_1_1"/>